<dbReference type="AlphaFoldDB" id="M6QFE1"/>
<evidence type="ECO:0000313" key="1">
    <source>
        <dbReference type="EMBL" id="EMN91223.1"/>
    </source>
</evidence>
<proteinExistence type="predicted"/>
<name>M6QFE1_9LEPT</name>
<dbReference type="EMBL" id="AHNU02000034">
    <property type="protein sequence ID" value="EMN91223.1"/>
    <property type="molecule type" value="Genomic_DNA"/>
</dbReference>
<reference evidence="1 2" key="1">
    <citation type="submission" date="2013-01" db="EMBL/GenBank/DDBJ databases">
        <authorList>
            <person name="Harkins D.M."/>
            <person name="Durkin A.S."/>
            <person name="Brinkac L.M."/>
            <person name="Haft D.H."/>
            <person name="Selengut J.D."/>
            <person name="Sanka R."/>
            <person name="DePew J."/>
            <person name="Purushe J."/>
            <person name="Chanthongthip A."/>
            <person name="Lattana O."/>
            <person name="Phetsouvanh R."/>
            <person name="Newton P.N."/>
            <person name="Vinetz J.M."/>
            <person name="Sutton G.G."/>
            <person name="Nierman W.C."/>
            <person name="Fouts D.E."/>
        </authorList>
    </citation>
    <scope>NUCLEOTIDE SEQUENCE [LARGE SCALE GENOMIC DNA]</scope>
    <source>
        <strain evidence="1 2">UI 13098</strain>
    </source>
</reference>
<gene>
    <name evidence="1" type="ORF">LEP1GSC108_3237</name>
</gene>
<protein>
    <submittedName>
        <fullName evidence="1">Uncharacterized protein</fullName>
    </submittedName>
</protein>
<keyword evidence="2" id="KW-1185">Reference proteome</keyword>
<sequence length="37" mass="4521">MVGWDEFLQTYRFQTNLLCLCRIDWEVLKVVFLEQLA</sequence>
<dbReference type="Proteomes" id="UP000012118">
    <property type="component" value="Unassembled WGS sequence"/>
</dbReference>
<comment type="caution">
    <text evidence="1">The sequence shown here is derived from an EMBL/GenBank/DDBJ whole genome shotgun (WGS) entry which is preliminary data.</text>
</comment>
<organism evidence="1 2">
    <name type="scientific">Leptospira weilii str. UI 13098</name>
    <dbReference type="NCBI Taxonomy" id="1088542"/>
    <lineage>
        <taxon>Bacteria</taxon>
        <taxon>Pseudomonadati</taxon>
        <taxon>Spirochaetota</taxon>
        <taxon>Spirochaetia</taxon>
        <taxon>Leptospirales</taxon>
        <taxon>Leptospiraceae</taxon>
        <taxon>Leptospira</taxon>
    </lineage>
</organism>
<accession>M6QFE1</accession>
<evidence type="ECO:0000313" key="2">
    <source>
        <dbReference type="Proteomes" id="UP000012118"/>
    </source>
</evidence>